<dbReference type="FunFam" id="1.20.1070.10:FF:000011">
    <property type="entry name" value="Adhesion G protein-coupled receptor L2"/>
    <property type="match status" value="1"/>
</dbReference>
<feature type="signal peptide" evidence="19">
    <location>
        <begin position="1"/>
        <end position="26"/>
    </location>
</feature>
<keyword evidence="12" id="KW-0675">Receptor</keyword>
<feature type="region of interest" description="Disordered" evidence="17">
    <location>
        <begin position="1220"/>
        <end position="1270"/>
    </location>
</feature>
<dbReference type="InterPro" id="IPR017981">
    <property type="entry name" value="GPCR_2-like_7TM"/>
</dbReference>
<dbReference type="InterPro" id="IPR032471">
    <property type="entry name" value="AGRL2-4_GAIN_subdom_A"/>
</dbReference>
<dbReference type="EMBL" id="JBHFQA010000006">
    <property type="protein sequence ID" value="KAL2097250.1"/>
    <property type="molecule type" value="Genomic_DNA"/>
</dbReference>
<feature type="transmembrane region" description="Helical" evidence="18">
    <location>
        <begin position="904"/>
        <end position="928"/>
    </location>
</feature>
<feature type="transmembrane region" description="Helical" evidence="18">
    <location>
        <begin position="874"/>
        <end position="892"/>
    </location>
</feature>
<keyword evidence="9" id="KW-0297">G-protein coupled receptor</keyword>
<keyword evidence="6" id="KW-0677">Repeat</keyword>
<dbReference type="PROSITE" id="PS50261">
    <property type="entry name" value="G_PROTEIN_RECEP_F2_4"/>
    <property type="match status" value="1"/>
</dbReference>
<feature type="region of interest" description="Disordered" evidence="17">
    <location>
        <begin position="1325"/>
        <end position="1471"/>
    </location>
</feature>
<dbReference type="PANTHER" id="PTHR12011">
    <property type="entry name" value="ADHESION G-PROTEIN COUPLED RECEPTOR"/>
    <property type="match status" value="1"/>
</dbReference>
<dbReference type="InterPro" id="IPR043159">
    <property type="entry name" value="Lectin_gal-bd_sf"/>
</dbReference>
<name>A0ABD1KDT4_9TELE</name>
<dbReference type="InterPro" id="IPR003924">
    <property type="entry name" value="GPCR_2_latrophilin"/>
</dbReference>
<dbReference type="InterPro" id="IPR001879">
    <property type="entry name" value="GPCR_2_extracellular_dom"/>
</dbReference>
<evidence type="ECO:0000256" key="11">
    <source>
        <dbReference type="ARBA" id="ARBA00023157"/>
    </source>
</evidence>
<dbReference type="Pfam" id="PF00002">
    <property type="entry name" value="7tm_2"/>
    <property type="match status" value="1"/>
</dbReference>
<dbReference type="Pfam" id="PF02140">
    <property type="entry name" value="SUEL_Lectin"/>
    <property type="match status" value="1"/>
</dbReference>
<keyword evidence="8" id="KW-0770">Synapse</keyword>
<dbReference type="PANTHER" id="PTHR12011:SF61">
    <property type="entry name" value="ADHESION G PROTEIN-COUPLED RECEPTOR L2"/>
    <property type="match status" value="1"/>
</dbReference>
<keyword evidence="5 19" id="KW-0732">Signal</keyword>
<organism evidence="25 26">
    <name type="scientific">Coilia grayii</name>
    <name type="common">Gray's grenadier anchovy</name>
    <dbReference type="NCBI Taxonomy" id="363190"/>
    <lineage>
        <taxon>Eukaryota</taxon>
        <taxon>Metazoa</taxon>
        <taxon>Chordata</taxon>
        <taxon>Craniata</taxon>
        <taxon>Vertebrata</taxon>
        <taxon>Euteleostomi</taxon>
        <taxon>Actinopterygii</taxon>
        <taxon>Neopterygii</taxon>
        <taxon>Teleostei</taxon>
        <taxon>Clupei</taxon>
        <taxon>Clupeiformes</taxon>
        <taxon>Clupeoidei</taxon>
        <taxon>Engraulidae</taxon>
        <taxon>Coilinae</taxon>
        <taxon>Coilia</taxon>
    </lineage>
</organism>
<evidence type="ECO:0000259" key="21">
    <source>
        <dbReference type="PROSITE" id="PS50227"/>
    </source>
</evidence>
<dbReference type="GO" id="GO:0004930">
    <property type="term" value="F:G protein-coupled receptor activity"/>
    <property type="evidence" value="ECO:0007669"/>
    <property type="project" value="UniProtKB-KW"/>
</dbReference>
<keyword evidence="26" id="KW-1185">Reference proteome</keyword>
<dbReference type="PROSITE" id="PS00650">
    <property type="entry name" value="G_PROTEIN_RECEP_F2_2"/>
    <property type="match status" value="1"/>
</dbReference>
<feature type="domain" description="Olfactomedin-like" evidence="24">
    <location>
        <begin position="136"/>
        <end position="395"/>
    </location>
</feature>
<feature type="compositionally biased region" description="Basic and acidic residues" evidence="17">
    <location>
        <begin position="1229"/>
        <end position="1242"/>
    </location>
</feature>
<dbReference type="Gene3D" id="4.10.1240.10">
    <property type="entry name" value="GPCR, family 2, extracellular hormone receptor domain"/>
    <property type="match status" value="1"/>
</dbReference>
<protein>
    <recommendedName>
        <fullName evidence="27">Adhesion G protein-coupled receptor L2-like</fullName>
    </recommendedName>
</protein>
<dbReference type="SUPFAM" id="SSF111418">
    <property type="entry name" value="Hormone receptor domain"/>
    <property type="match status" value="1"/>
</dbReference>
<comment type="subcellular location">
    <subcellularLocation>
        <location evidence="1">Cell membrane</location>
        <topology evidence="1">Multi-pass membrane protein</topology>
    </subcellularLocation>
    <subcellularLocation>
        <location evidence="15">Synaptic cell membrane</location>
    </subcellularLocation>
</comment>
<evidence type="ECO:0000256" key="9">
    <source>
        <dbReference type="ARBA" id="ARBA00023040"/>
    </source>
</evidence>
<feature type="region of interest" description="Disordered" evidence="17">
    <location>
        <begin position="439"/>
        <end position="461"/>
    </location>
</feature>
<evidence type="ECO:0000256" key="5">
    <source>
        <dbReference type="ARBA" id="ARBA00022729"/>
    </source>
</evidence>
<keyword evidence="4 18" id="KW-0812">Transmembrane</keyword>
<feature type="chain" id="PRO_5044795494" description="Adhesion G protein-coupled receptor L2-like" evidence="19">
    <location>
        <begin position="27"/>
        <end position="1471"/>
    </location>
</feature>
<feature type="transmembrane region" description="Helical" evidence="18">
    <location>
        <begin position="841"/>
        <end position="862"/>
    </location>
</feature>
<feature type="domain" description="G-protein coupled receptors family 2 profile 1" evidence="21">
    <location>
        <begin position="470"/>
        <end position="527"/>
    </location>
</feature>
<comment type="caution">
    <text evidence="25">The sequence shown here is derived from an EMBL/GenBank/DDBJ whole genome shotgun (WGS) entry which is preliminary data.</text>
</comment>
<dbReference type="Pfam" id="PF16489">
    <property type="entry name" value="GAIN"/>
    <property type="match status" value="1"/>
</dbReference>
<dbReference type="InterPro" id="IPR000832">
    <property type="entry name" value="GPCR_2_secretin-like"/>
</dbReference>
<dbReference type="PRINTS" id="PR01444">
    <property type="entry name" value="LATROPHILIN"/>
</dbReference>
<dbReference type="Gene3D" id="2.60.220.50">
    <property type="match status" value="1"/>
</dbReference>
<dbReference type="InterPro" id="IPR046338">
    <property type="entry name" value="GAIN_dom_sf"/>
</dbReference>
<dbReference type="SMART" id="SM00008">
    <property type="entry name" value="HormR"/>
    <property type="match status" value="1"/>
</dbReference>
<dbReference type="InterPro" id="IPR017983">
    <property type="entry name" value="GPCR_2_secretin-like_CS"/>
</dbReference>
<feature type="transmembrane region" description="Helical" evidence="18">
    <location>
        <begin position="940"/>
        <end position="959"/>
    </location>
</feature>
<accession>A0ABD1KDT4</accession>
<evidence type="ECO:0000259" key="22">
    <source>
        <dbReference type="PROSITE" id="PS50228"/>
    </source>
</evidence>
<keyword evidence="10 18" id="KW-0472">Membrane</keyword>
<evidence type="ECO:0000256" key="10">
    <source>
        <dbReference type="ARBA" id="ARBA00023136"/>
    </source>
</evidence>
<dbReference type="Proteomes" id="UP001591681">
    <property type="component" value="Unassembled WGS sequence"/>
</dbReference>
<evidence type="ECO:0000256" key="1">
    <source>
        <dbReference type="ARBA" id="ARBA00004651"/>
    </source>
</evidence>
<evidence type="ECO:0000256" key="4">
    <source>
        <dbReference type="ARBA" id="ARBA00022692"/>
    </source>
</evidence>
<dbReference type="SUPFAM" id="SSF81321">
    <property type="entry name" value="Family A G protein-coupled receptor-like"/>
    <property type="match status" value="1"/>
</dbReference>
<dbReference type="PROSITE" id="PS50227">
    <property type="entry name" value="G_PROTEIN_RECEP_F2_3"/>
    <property type="match status" value="1"/>
</dbReference>
<dbReference type="Pfam" id="PF02354">
    <property type="entry name" value="Latrophilin"/>
    <property type="match status" value="2"/>
</dbReference>
<feature type="compositionally biased region" description="Basic and acidic residues" evidence="17">
    <location>
        <begin position="1408"/>
        <end position="1418"/>
    </location>
</feature>
<dbReference type="InterPro" id="IPR003334">
    <property type="entry name" value="GPCR_2_latrophilin_rcpt_C"/>
</dbReference>
<evidence type="ECO:0000259" key="20">
    <source>
        <dbReference type="PROSITE" id="PS50221"/>
    </source>
</evidence>
<dbReference type="PRINTS" id="PR00249">
    <property type="entry name" value="GPCRSECRETIN"/>
</dbReference>
<dbReference type="PROSITE" id="PS51132">
    <property type="entry name" value="OLF"/>
    <property type="match status" value="1"/>
</dbReference>
<dbReference type="Pfam" id="PF02191">
    <property type="entry name" value="OLF"/>
    <property type="match status" value="1"/>
</dbReference>
<keyword evidence="14" id="KW-0807">Transducer</keyword>
<evidence type="ECO:0000256" key="13">
    <source>
        <dbReference type="ARBA" id="ARBA00023180"/>
    </source>
</evidence>
<dbReference type="FunFam" id="4.10.1240.10:FF:000001">
    <property type="entry name" value="Adhesion G protein-coupled receptor L2"/>
    <property type="match status" value="1"/>
</dbReference>
<dbReference type="InterPro" id="IPR057244">
    <property type="entry name" value="GAIN_B"/>
</dbReference>
<keyword evidence="3" id="KW-0597">Phosphoprotein</keyword>
<evidence type="ECO:0008006" key="27">
    <source>
        <dbReference type="Google" id="ProtNLM"/>
    </source>
</evidence>
<evidence type="ECO:0000256" key="16">
    <source>
        <dbReference type="PROSITE-ProRule" id="PRU00446"/>
    </source>
</evidence>
<dbReference type="FunFam" id="2.60.220.50:FF:000001">
    <property type="entry name" value="Adhesion G protein-coupled receptor L2"/>
    <property type="match status" value="1"/>
</dbReference>
<dbReference type="GO" id="GO:0097060">
    <property type="term" value="C:synaptic membrane"/>
    <property type="evidence" value="ECO:0007669"/>
    <property type="project" value="UniProtKB-SubCell"/>
</dbReference>
<keyword evidence="2" id="KW-1003">Cell membrane</keyword>
<evidence type="ECO:0000256" key="17">
    <source>
        <dbReference type="SAM" id="MobiDB-lite"/>
    </source>
</evidence>
<evidence type="ECO:0000256" key="3">
    <source>
        <dbReference type="ARBA" id="ARBA00022553"/>
    </source>
</evidence>
<dbReference type="InterPro" id="IPR000203">
    <property type="entry name" value="GPS"/>
</dbReference>
<feature type="compositionally biased region" description="Low complexity" evidence="17">
    <location>
        <begin position="1107"/>
        <end position="1121"/>
    </location>
</feature>
<evidence type="ECO:0000256" key="19">
    <source>
        <dbReference type="SAM" id="SignalP"/>
    </source>
</evidence>
<dbReference type="Pfam" id="PF01825">
    <property type="entry name" value="GPS"/>
    <property type="match status" value="1"/>
</dbReference>
<evidence type="ECO:0000256" key="18">
    <source>
        <dbReference type="SAM" id="Phobius"/>
    </source>
</evidence>
<feature type="compositionally biased region" description="Basic and acidic residues" evidence="17">
    <location>
        <begin position="439"/>
        <end position="450"/>
    </location>
</feature>
<feature type="transmembrane region" description="Helical" evidence="18">
    <location>
        <begin position="1023"/>
        <end position="1046"/>
    </location>
</feature>
<evidence type="ECO:0000313" key="26">
    <source>
        <dbReference type="Proteomes" id="UP001591681"/>
    </source>
</evidence>
<feature type="transmembrane region" description="Helical" evidence="18">
    <location>
        <begin position="979"/>
        <end position="1002"/>
    </location>
</feature>
<feature type="disulfide bond" evidence="16">
    <location>
        <begin position="137"/>
        <end position="319"/>
    </location>
</feature>
<evidence type="ECO:0000256" key="2">
    <source>
        <dbReference type="ARBA" id="ARBA00022475"/>
    </source>
</evidence>
<evidence type="ECO:0000256" key="6">
    <source>
        <dbReference type="ARBA" id="ARBA00022737"/>
    </source>
</evidence>
<feature type="domain" description="G-protein coupled receptors family 2 profile 2" evidence="23">
    <location>
        <begin position="835"/>
        <end position="1076"/>
    </location>
</feature>
<dbReference type="SMART" id="SM00284">
    <property type="entry name" value="OLF"/>
    <property type="match status" value="1"/>
</dbReference>
<keyword evidence="7 18" id="KW-1133">Transmembrane helix</keyword>
<dbReference type="FunFam" id="2.60.120.740:FF:000001">
    <property type="entry name" value="Adhesion G protein-coupled receptor L2"/>
    <property type="match status" value="1"/>
</dbReference>
<gene>
    <name evidence="25" type="ORF">ACEWY4_006457</name>
</gene>
<feature type="domain" description="SUEL-type lectin" evidence="22">
    <location>
        <begin position="42"/>
        <end position="131"/>
    </location>
</feature>
<dbReference type="PROSITE" id="PS50221">
    <property type="entry name" value="GAIN_B"/>
    <property type="match status" value="1"/>
</dbReference>
<dbReference type="Gene3D" id="1.25.40.610">
    <property type="match status" value="1"/>
</dbReference>
<evidence type="ECO:0000259" key="24">
    <source>
        <dbReference type="PROSITE" id="PS51132"/>
    </source>
</evidence>
<proteinExistence type="predicted"/>
<reference evidence="25 26" key="1">
    <citation type="submission" date="2024-09" db="EMBL/GenBank/DDBJ databases">
        <title>A chromosome-level genome assembly of Gray's grenadier anchovy, Coilia grayii.</title>
        <authorList>
            <person name="Fu Z."/>
        </authorList>
    </citation>
    <scope>NUCLEOTIDE SEQUENCE [LARGE SCALE GENOMIC DNA]</scope>
    <source>
        <strain evidence="25">G4</strain>
        <tissue evidence="25">Muscle</tissue>
    </source>
</reference>
<dbReference type="Gene3D" id="1.20.1070.10">
    <property type="entry name" value="Rhodopsin 7-helix transmembrane proteins"/>
    <property type="match status" value="1"/>
</dbReference>
<dbReference type="Pfam" id="PF02793">
    <property type="entry name" value="HRM"/>
    <property type="match status" value="1"/>
</dbReference>
<sequence>MAFAPWRCPLVHWLLLTLALFQISQAFSRAALPFGLVRRELSCEGYPIDLRCPGSDVIMIETANYGRTDDKICDADPFQMENVNCYLPDAYKIISQRCNNRTQCIVVTGSDVFPDPCPGTYKYLEVQYECVPYIFICPGTLKAVGEASFEFEAEQQAGAWCKDPLQAGDKIYFMPWTPYRTDTLIEYASLDDFRNGRQTTTYKLPHRVDGTGFVAYDGAIFFNKERTRNIVKYDLRTRIKSGEAIVANANYHDTSPYRWGGKTDIDLAVDEHGLWVIYATEQNNGRIVLSQLNPYTLRFEATWDTTYDKRSASNAFMVCGVLHVVRSTYEENESEASKSHIDYIYNTKLGQGEYTDIPFPNQYQYIAAVDYNPRDNQLYVWNNFYILRYDLEFGPPDPDEAPTVIDNVTPTAPLRTPTTTTLSTTTLRVPVNATFAADPREDSKGLDRPADPLGTFGPALAETTPSSRRFCEGTFRRGIMWPQTHRGMNVERPCPKGTKGIASYLCSATTGAWNPRGPDLSNCTSHWVTQVAQKIRSGENAANLANELAHHTQWPVFPGDVSSSVRLMEQLVDILDAQLQELRPSEKDTASRSFNKAIVDTVDNLLRPEALKSWEDMNSTEQTHTATMLLDTLEEGAFVLADNLMEPAVVKVPAENIMLDVYVLSTDGQVQDFRFPQTSKGGATIQLSANTVKLNSKNGIAKLVFVLYKHLGHFLTVENATIKLSEEAGGHNLTLVVNSHILSASINKESSRVFVTDPVVFTLEHLDTEHYFNPNCSFWNYSERSMTGYWSTQGCKLLDTNRTHTTCSCSHLTNFAILMAHRGHVPEGSVHELLLTVITRMGIAVSLVCLAISIFTFSFFRGLQSDRNTIHKNLCISLFIAELLFLVGINMTEPKIVCSVIAGVLHFFFLAAFAWMCLEGVQLYLMLVEVFESEYSRRKYYYISGYLFPAIVVGISAAIDYRSYGTMRACWLRVDNHFIWSFIGPVTFIIMLNLIFLVVTMYKMVKHSTSMKPDSGRLESIRSWVLGAFALLCLLGLTWSFGLFFLNESSMVMAYLFTIFNTLQGMFIFIFHCLLQKKVRKEYSKCFRQSHCCGGLPSESSHGSGKTSTARSTARYSSATQSRIRRMWNDTVRKQSESSFISGDINSTSTLNQGQQSLTNSRDVSAMDTLPLNGNFNNSYSLRDEEYEDPAVHCPADCALGLDDAAFEKMIISELVHNNLRPRGAPRPCHGEPDPHDKERWGRAAGGGGLPQTWLSMEPSMRVSGSGSEDDAIVADDADASSPTCLASASGPPQPALELLLHPHHRQVLEAPLLPQRTHSLLYSAQRAQRQAPRRQPDDSDGENDQPDAAGAGGRGSAETPLGAQDKGSPSPNNRDSLYTSMPNLRDSPSPYAADEEEELSPSSSTRSEAEDLCHKSMPDLGDGPPPLSYYHISRRGTSESCIGPGDPEECPPPADGEPPRDGQMQLITSL</sequence>
<feature type="compositionally biased region" description="Polar residues" evidence="17">
    <location>
        <begin position="1368"/>
        <end position="1383"/>
    </location>
</feature>
<evidence type="ECO:0000259" key="23">
    <source>
        <dbReference type="PROSITE" id="PS50261"/>
    </source>
</evidence>
<evidence type="ECO:0000256" key="7">
    <source>
        <dbReference type="ARBA" id="ARBA00022989"/>
    </source>
</evidence>
<dbReference type="InterPro" id="IPR003112">
    <property type="entry name" value="Olfac-like_dom"/>
</dbReference>
<feature type="transmembrane region" description="Helical" evidence="18">
    <location>
        <begin position="1052"/>
        <end position="1075"/>
    </location>
</feature>
<evidence type="ECO:0000256" key="12">
    <source>
        <dbReference type="ARBA" id="ARBA00023170"/>
    </source>
</evidence>
<evidence type="ECO:0000313" key="25">
    <source>
        <dbReference type="EMBL" id="KAL2097250.1"/>
    </source>
</evidence>
<keyword evidence="11 16" id="KW-1015">Disulfide bond</keyword>
<dbReference type="PROSITE" id="PS50228">
    <property type="entry name" value="SUEL_LECTIN"/>
    <property type="match status" value="1"/>
</dbReference>
<dbReference type="InterPro" id="IPR036445">
    <property type="entry name" value="GPCR_2_extracell_dom_sf"/>
</dbReference>
<dbReference type="CDD" id="cd22845">
    <property type="entry name" value="Gal_Rha_Lectin_LPHN2"/>
    <property type="match status" value="1"/>
</dbReference>
<feature type="region of interest" description="Disordered" evidence="17">
    <location>
        <begin position="1096"/>
        <end position="1121"/>
    </location>
</feature>
<evidence type="ECO:0000256" key="8">
    <source>
        <dbReference type="ARBA" id="ARBA00023018"/>
    </source>
</evidence>
<evidence type="ECO:0000256" key="14">
    <source>
        <dbReference type="ARBA" id="ARBA00023224"/>
    </source>
</evidence>
<feature type="domain" description="GAIN-B" evidence="20">
    <location>
        <begin position="648"/>
        <end position="825"/>
    </location>
</feature>
<keyword evidence="13" id="KW-0325">Glycoprotein</keyword>
<dbReference type="SMART" id="SM00303">
    <property type="entry name" value="GPS"/>
    <property type="match status" value="1"/>
</dbReference>
<dbReference type="InterPro" id="IPR000922">
    <property type="entry name" value="Lectin_gal-bd_dom"/>
</dbReference>
<dbReference type="Gene3D" id="2.60.120.740">
    <property type="match status" value="1"/>
</dbReference>
<evidence type="ECO:0000256" key="15">
    <source>
        <dbReference type="ARBA" id="ARBA00034109"/>
    </source>
</evidence>